<dbReference type="GO" id="GO:0006310">
    <property type="term" value="P:DNA recombination"/>
    <property type="evidence" value="ECO:0007669"/>
    <property type="project" value="UniProtKB-KW"/>
</dbReference>
<organism evidence="3 4">
    <name type="scientific">Trachymyrmex cornetzi</name>
    <dbReference type="NCBI Taxonomy" id="471704"/>
    <lineage>
        <taxon>Eukaryota</taxon>
        <taxon>Metazoa</taxon>
        <taxon>Ecdysozoa</taxon>
        <taxon>Arthropoda</taxon>
        <taxon>Hexapoda</taxon>
        <taxon>Insecta</taxon>
        <taxon>Pterygota</taxon>
        <taxon>Neoptera</taxon>
        <taxon>Endopterygota</taxon>
        <taxon>Hymenoptera</taxon>
        <taxon>Apocrita</taxon>
        <taxon>Aculeata</taxon>
        <taxon>Formicoidea</taxon>
        <taxon>Formicidae</taxon>
        <taxon>Myrmicinae</taxon>
        <taxon>Trachymyrmex</taxon>
    </lineage>
</organism>
<gene>
    <name evidence="3" type="ORF">ALC57_10144</name>
</gene>
<dbReference type="InterPro" id="IPR010998">
    <property type="entry name" value="Integrase_recombinase_N"/>
</dbReference>
<dbReference type="InterPro" id="IPR013762">
    <property type="entry name" value="Integrase-like_cat_sf"/>
</dbReference>
<dbReference type="Proteomes" id="UP000078492">
    <property type="component" value="Unassembled WGS sequence"/>
</dbReference>
<name>A0A151J4M2_9HYME</name>
<dbReference type="Gene3D" id="1.10.443.10">
    <property type="entry name" value="Intergrase catalytic core"/>
    <property type="match status" value="1"/>
</dbReference>
<sequence length="299" mass="33874">MYQGSLRSSRGSRARPDTLLAPATVQQYTKPLRDWWNFCQTRYLSPFTPTAGVTLEFLATILKSAGSYSKINTARSAISLISSNAIGENPLIKRFCKGVSTSMLQRPKYEYVWNPAPVIRKLASDFPHQNLSLERLTRKLVMLLALSTGQRCQTLAAIKISQITFEENQALIRIPDKLKTSAPGRHQPLLYLPKFEDHKELCVVNLLISYNERTKDIRPPTCDSLLIALNRPHTYRCSLRYKPNSIGVFDVTHYACECANGRRTIGCCSNVAAIIYYLSYARYLSKIFEPVEILSDNSR</sequence>
<reference evidence="3 4" key="1">
    <citation type="submission" date="2015-09" db="EMBL/GenBank/DDBJ databases">
        <title>Trachymyrmex cornetzi WGS genome.</title>
        <authorList>
            <person name="Nygaard S."/>
            <person name="Hu H."/>
            <person name="Boomsma J."/>
            <person name="Zhang G."/>
        </authorList>
    </citation>
    <scope>NUCLEOTIDE SEQUENCE [LARGE SCALE GENOMIC DNA]</scope>
    <source>
        <strain evidence="3">Tcor2-1</strain>
        <tissue evidence="3">Whole body</tissue>
    </source>
</reference>
<keyword evidence="4" id="KW-1185">Reference proteome</keyword>
<dbReference type="Gene3D" id="1.10.150.130">
    <property type="match status" value="1"/>
</dbReference>
<keyword evidence="2" id="KW-0233">DNA recombination</keyword>
<dbReference type="GO" id="GO:0015074">
    <property type="term" value="P:DNA integration"/>
    <property type="evidence" value="ECO:0007669"/>
    <property type="project" value="InterPro"/>
</dbReference>
<keyword evidence="1" id="KW-0238">DNA-binding</keyword>
<proteinExistence type="predicted"/>
<evidence type="ECO:0000313" key="3">
    <source>
        <dbReference type="EMBL" id="KYN17567.1"/>
    </source>
</evidence>
<evidence type="ECO:0000256" key="2">
    <source>
        <dbReference type="ARBA" id="ARBA00023172"/>
    </source>
</evidence>
<dbReference type="InterPro" id="IPR011010">
    <property type="entry name" value="DNA_brk_join_enz"/>
</dbReference>
<evidence type="ECO:0000313" key="4">
    <source>
        <dbReference type="Proteomes" id="UP000078492"/>
    </source>
</evidence>
<evidence type="ECO:0000256" key="1">
    <source>
        <dbReference type="ARBA" id="ARBA00023125"/>
    </source>
</evidence>
<dbReference type="SUPFAM" id="SSF56349">
    <property type="entry name" value="DNA breaking-rejoining enzymes"/>
    <property type="match status" value="1"/>
</dbReference>
<accession>A0A151J4M2</accession>
<dbReference type="STRING" id="471704.A0A151J4M2"/>
<dbReference type="PANTHER" id="PTHR35617:SF3">
    <property type="entry name" value="CORE-BINDING (CB) DOMAIN-CONTAINING PROTEIN"/>
    <property type="match status" value="1"/>
</dbReference>
<protein>
    <recommendedName>
        <fullName evidence="5">Tyr recombinase domain-containing protein</fullName>
    </recommendedName>
</protein>
<evidence type="ECO:0008006" key="5">
    <source>
        <dbReference type="Google" id="ProtNLM"/>
    </source>
</evidence>
<dbReference type="EMBL" id="KQ980126">
    <property type="protein sequence ID" value="KYN17567.1"/>
    <property type="molecule type" value="Genomic_DNA"/>
</dbReference>
<dbReference type="AlphaFoldDB" id="A0A151J4M2"/>
<dbReference type="PANTHER" id="PTHR35617">
    <property type="entry name" value="PHAGE_INTEGRASE DOMAIN-CONTAINING PROTEIN"/>
    <property type="match status" value="1"/>
</dbReference>
<dbReference type="GO" id="GO:0003677">
    <property type="term" value="F:DNA binding"/>
    <property type="evidence" value="ECO:0007669"/>
    <property type="project" value="UniProtKB-KW"/>
</dbReference>